<name>A0A559MGK2_9HELO</name>
<feature type="region of interest" description="Disordered" evidence="1">
    <location>
        <begin position="1"/>
        <end position="34"/>
    </location>
</feature>
<evidence type="ECO:0000256" key="1">
    <source>
        <dbReference type="SAM" id="MobiDB-lite"/>
    </source>
</evidence>
<reference evidence="2 3" key="1">
    <citation type="submission" date="2018-05" db="EMBL/GenBank/DDBJ databases">
        <title>Genome sequencing and assembly of the regulated plant pathogen Lachnellula willkommii and related sister species for the development of diagnostic species identification markers.</title>
        <authorList>
            <person name="Giroux E."/>
            <person name="Bilodeau G."/>
        </authorList>
    </citation>
    <scope>NUCLEOTIDE SEQUENCE [LARGE SCALE GENOMIC DNA]</scope>
    <source>
        <strain evidence="2 3">CBS 172.35</strain>
    </source>
</reference>
<accession>A0A559MGK2</accession>
<evidence type="ECO:0000313" key="2">
    <source>
        <dbReference type="EMBL" id="TVY92095.1"/>
    </source>
</evidence>
<proteinExistence type="predicted"/>
<dbReference type="EMBL" id="QGML01000391">
    <property type="protein sequence ID" value="TVY92095.1"/>
    <property type="molecule type" value="Genomic_DNA"/>
</dbReference>
<dbReference type="AlphaFoldDB" id="A0A559MGK2"/>
<evidence type="ECO:0000313" key="3">
    <source>
        <dbReference type="Proteomes" id="UP000315522"/>
    </source>
</evidence>
<dbReference type="Proteomes" id="UP000315522">
    <property type="component" value="Unassembled WGS sequence"/>
</dbReference>
<protein>
    <submittedName>
        <fullName evidence="2">Uncharacterized protein</fullName>
    </submittedName>
</protein>
<gene>
    <name evidence="2" type="ORF">LAWI1_G002736</name>
</gene>
<sequence length="96" mass="10579">MAVAGGNLHDNGIIEASAEPSYRPNTKRRQWENGSQAGRLTWKIARRHVIRPREELDRRSLHIGMMDLVTEGCSEDLSALGRCPGRTAIAARIGTA</sequence>
<organism evidence="2 3">
    <name type="scientific">Lachnellula willkommii</name>
    <dbReference type="NCBI Taxonomy" id="215461"/>
    <lineage>
        <taxon>Eukaryota</taxon>
        <taxon>Fungi</taxon>
        <taxon>Dikarya</taxon>
        <taxon>Ascomycota</taxon>
        <taxon>Pezizomycotina</taxon>
        <taxon>Leotiomycetes</taxon>
        <taxon>Helotiales</taxon>
        <taxon>Lachnaceae</taxon>
        <taxon>Lachnellula</taxon>
    </lineage>
</organism>
<keyword evidence="3" id="KW-1185">Reference proteome</keyword>
<comment type="caution">
    <text evidence="2">The sequence shown here is derived from an EMBL/GenBank/DDBJ whole genome shotgun (WGS) entry which is preliminary data.</text>
</comment>